<dbReference type="GO" id="GO:0051989">
    <property type="term" value="F:coproporphyrinogen dehydrogenase activity"/>
    <property type="evidence" value="ECO:0007669"/>
    <property type="project" value="UniProtKB-EC"/>
</dbReference>
<comment type="subunit">
    <text evidence="4">Monomer.</text>
</comment>
<dbReference type="PROSITE" id="PS51918">
    <property type="entry name" value="RADICAL_SAM"/>
    <property type="match status" value="1"/>
</dbReference>
<sequence>MQATLSPVHFSPAPAPAVAAEPFFPPQLLARLDKNGPRYTSYPTADRYHSGFGEEDYRVALRKRRAVSPVEPLSLYVHIPFCDSVCYYCACNKVVTRHHDRAARYLDALTREITMHVEELGAGVPVSQLHFGGGTPTFLSDAELARLMQDLRAGFRFSADAEISIEVDPRTATPERLAHLRRLGFNRLSFGVQDFDERVQKAVHRVQSFEDVRALMQSARSLGYESVNMDLIYGLPLQTTESFARTIKQVVALRPDRIALYAYAHLPERFKPQRRIHEADLPNRETRVGLLSAAIDGFLQQGYTYIGMDHFALNTDALAIAKQRGELHRNFQGYSTQPDRDLVALGVSAIGRIGNTYSQNAKVLDTYYAAIESGHFAVERGLCLSSDDLVRREVIMDIMCQGRVDFAAVEARHGLRFGDYFSRELLQMANLAELGLVNLRAGQVQVTGLGWYFVRAVAMAFDGYLGSASSGASYSRII</sequence>
<dbReference type="SFLD" id="SFLDG01082">
    <property type="entry name" value="B12-binding_domain_containing"/>
    <property type="match status" value="1"/>
</dbReference>
<evidence type="ECO:0000256" key="6">
    <source>
        <dbReference type="ARBA" id="ARBA00022490"/>
    </source>
</evidence>
<evidence type="ECO:0000256" key="15">
    <source>
        <dbReference type="PIRNR" id="PIRNR000167"/>
    </source>
</evidence>
<dbReference type="Gene3D" id="3.80.30.20">
    <property type="entry name" value="tm_1862 like domain"/>
    <property type="match status" value="1"/>
</dbReference>
<evidence type="ECO:0000256" key="3">
    <source>
        <dbReference type="ARBA" id="ARBA00005493"/>
    </source>
</evidence>
<comment type="subcellular location">
    <subcellularLocation>
        <location evidence="1 15">Cytoplasm</location>
    </subcellularLocation>
</comment>
<proteinExistence type="inferred from homology"/>
<reference evidence="17 18" key="1">
    <citation type="submission" date="2020-04" db="EMBL/GenBank/DDBJ databases">
        <authorList>
            <person name="De Canck E."/>
        </authorList>
    </citation>
    <scope>NUCLEOTIDE SEQUENCE [LARGE SCALE GENOMIC DNA]</scope>
    <source>
        <strain evidence="17 18">LMG 1873</strain>
    </source>
</reference>
<dbReference type="InterPro" id="IPR004558">
    <property type="entry name" value="Coprogen_oxidase_HemN"/>
</dbReference>
<evidence type="ECO:0000256" key="14">
    <source>
        <dbReference type="ARBA" id="ARBA00048321"/>
    </source>
</evidence>
<dbReference type="RefSeq" id="WP_061306621.1">
    <property type="nucleotide sequence ID" value="NZ_CADIJS010000004.1"/>
</dbReference>
<evidence type="ECO:0000256" key="8">
    <source>
        <dbReference type="ARBA" id="ARBA00022723"/>
    </source>
</evidence>
<keyword evidence="12 15" id="KW-0627">Porphyrin biosynthesis</keyword>
<evidence type="ECO:0000256" key="13">
    <source>
        <dbReference type="ARBA" id="ARBA00024295"/>
    </source>
</evidence>
<evidence type="ECO:0000256" key="12">
    <source>
        <dbReference type="ARBA" id="ARBA00023244"/>
    </source>
</evidence>
<evidence type="ECO:0000256" key="10">
    <source>
        <dbReference type="ARBA" id="ARBA00023004"/>
    </source>
</evidence>
<keyword evidence="10 15" id="KW-0408">Iron</keyword>
<comment type="catalytic activity">
    <reaction evidence="14 15">
        <text>coproporphyrinogen III + 2 S-adenosyl-L-methionine = protoporphyrinogen IX + 2 5'-deoxyadenosine + 2 L-methionine + 2 CO2</text>
        <dbReference type="Rhea" id="RHEA:15425"/>
        <dbReference type="ChEBI" id="CHEBI:16526"/>
        <dbReference type="ChEBI" id="CHEBI:17319"/>
        <dbReference type="ChEBI" id="CHEBI:57307"/>
        <dbReference type="ChEBI" id="CHEBI:57309"/>
        <dbReference type="ChEBI" id="CHEBI:57844"/>
        <dbReference type="ChEBI" id="CHEBI:59789"/>
        <dbReference type="EC" id="1.3.98.3"/>
    </reaction>
</comment>
<dbReference type="NCBIfam" id="TIGR00538">
    <property type="entry name" value="hemN"/>
    <property type="match status" value="1"/>
</dbReference>
<accession>A0ABN7F4I1</accession>
<keyword evidence="7 15" id="KW-0949">S-adenosyl-L-methionine</keyword>
<dbReference type="CDD" id="cd01335">
    <property type="entry name" value="Radical_SAM"/>
    <property type="match status" value="1"/>
</dbReference>
<dbReference type="SUPFAM" id="SSF102114">
    <property type="entry name" value="Radical SAM enzymes"/>
    <property type="match status" value="1"/>
</dbReference>
<dbReference type="Gene3D" id="1.10.10.920">
    <property type="match status" value="1"/>
</dbReference>
<keyword evidence="18" id="KW-1185">Reference proteome</keyword>
<dbReference type="Pfam" id="PF04055">
    <property type="entry name" value="Radical_SAM"/>
    <property type="match status" value="1"/>
</dbReference>
<evidence type="ECO:0000256" key="1">
    <source>
        <dbReference type="ARBA" id="ARBA00004496"/>
    </source>
</evidence>
<dbReference type="Proteomes" id="UP000494116">
    <property type="component" value="Unassembled WGS sequence"/>
</dbReference>
<dbReference type="InterPro" id="IPR023404">
    <property type="entry name" value="rSAM_horseshoe"/>
</dbReference>
<evidence type="ECO:0000256" key="9">
    <source>
        <dbReference type="ARBA" id="ARBA00023002"/>
    </source>
</evidence>
<evidence type="ECO:0000259" key="16">
    <source>
        <dbReference type="PROSITE" id="PS51918"/>
    </source>
</evidence>
<comment type="function">
    <text evidence="13">Involved in the heme biosynthesis. Catalyzes the anaerobic oxidative decarboxylation of propionate groups of rings A and B of coproporphyrinogen III to yield the vinyl groups in protoporphyrinogen IX.</text>
</comment>
<dbReference type="PIRSF" id="PIRSF000167">
    <property type="entry name" value="HemN"/>
    <property type="match status" value="1"/>
</dbReference>
<dbReference type="Pfam" id="PF06969">
    <property type="entry name" value="HemN_C"/>
    <property type="match status" value="1"/>
</dbReference>
<keyword evidence="6 15" id="KW-0963">Cytoplasm</keyword>
<dbReference type="EC" id="1.3.98.3" evidence="15"/>
<keyword evidence="9 15" id="KW-0560">Oxidoreductase</keyword>
<keyword evidence="8 15" id="KW-0479">Metal-binding</keyword>
<dbReference type="PANTHER" id="PTHR13932">
    <property type="entry name" value="COPROPORPHYRINIGEN III OXIDASE"/>
    <property type="match status" value="1"/>
</dbReference>
<evidence type="ECO:0000256" key="5">
    <source>
        <dbReference type="ARBA" id="ARBA00022485"/>
    </source>
</evidence>
<gene>
    <name evidence="17" type="primary">hemN</name>
    <name evidence="17" type="ORF">LMG1873_04538</name>
</gene>
<organism evidence="17 18">
    <name type="scientific">Achromobacter piechaudii</name>
    <dbReference type="NCBI Taxonomy" id="72556"/>
    <lineage>
        <taxon>Bacteria</taxon>
        <taxon>Pseudomonadati</taxon>
        <taxon>Pseudomonadota</taxon>
        <taxon>Betaproteobacteria</taxon>
        <taxon>Burkholderiales</taxon>
        <taxon>Alcaligenaceae</taxon>
        <taxon>Achromobacter</taxon>
    </lineage>
</organism>
<protein>
    <recommendedName>
        <fullName evidence="15">Coproporphyrinogen-III oxidase</fullName>
        <ecNumber evidence="15">1.3.98.3</ecNumber>
    </recommendedName>
</protein>
<evidence type="ECO:0000256" key="4">
    <source>
        <dbReference type="ARBA" id="ARBA00011245"/>
    </source>
</evidence>
<evidence type="ECO:0000256" key="7">
    <source>
        <dbReference type="ARBA" id="ARBA00022691"/>
    </source>
</evidence>
<dbReference type="EMBL" id="CADIJS010000004">
    <property type="protein sequence ID" value="CAB3727967.1"/>
    <property type="molecule type" value="Genomic_DNA"/>
</dbReference>
<dbReference type="InterPro" id="IPR058240">
    <property type="entry name" value="rSAM_sf"/>
</dbReference>
<feature type="domain" description="Radical SAM core" evidence="16">
    <location>
        <begin position="67"/>
        <end position="299"/>
    </location>
</feature>
<evidence type="ECO:0000313" key="17">
    <source>
        <dbReference type="EMBL" id="CAB3727967.1"/>
    </source>
</evidence>
<keyword evidence="5 15" id="KW-0004">4Fe-4S</keyword>
<dbReference type="InterPro" id="IPR034505">
    <property type="entry name" value="Coproporphyrinogen-III_oxidase"/>
</dbReference>
<keyword evidence="11 15" id="KW-0411">Iron-sulfur</keyword>
<dbReference type="SFLD" id="SFLDG01065">
    <property type="entry name" value="anaerobic_coproporphyrinogen-I"/>
    <property type="match status" value="1"/>
</dbReference>
<comment type="pathway">
    <text evidence="2 15">Porphyrin-containing compound metabolism; protoporphyrin-IX biosynthesis; protoporphyrinogen-IX from coproporphyrinogen-III (AdoMet route): step 1/1.</text>
</comment>
<comment type="caution">
    <text evidence="17">The sequence shown here is derived from an EMBL/GenBank/DDBJ whole genome shotgun (WGS) entry which is preliminary data.</text>
</comment>
<dbReference type="SFLD" id="SFLDS00029">
    <property type="entry name" value="Radical_SAM"/>
    <property type="match status" value="1"/>
</dbReference>
<comment type="cofactor">
    <cofactor evidence="15">
        <name>[4Fe-4S] cluster</name>
        <dbReference type="ChEBI" id="CHEBI:49883"/>
    </cofactor>
    <text evidence="15">Binds 1 [4Fe-4S] cluster. The cluster is coordinated with 3 cysteines and an exchangeable S-adenosyl-L-methionine.</text>
</comment>
<dbReference type="SMART" id="SM00729">
    <property type="entry name" value="Elp3"/>
    <property type="match status" value="1"/>
</dbReference>
<dbReference type="InterPro" id="IPR006638">
    <property type="entry name" value="Elp3/MiaA/NifB-like_rSAM"/>
</dbReference>
<evidence type="ECO:0000256" key="2">
    <source>
        <dbReference type="ARBA" id="ARBA00004785"/>
    </source>
</evidence>
<dbReference type="InterPro" id="IPR010723">
    <property type="entry name" value="HemN_C"/>
</dbReference>
<dbReference type="InterPro" id="IPR007197">
    <property type="entry name" value="rSAM"/>
</dbReference>
<name>A0ABN7F4I1_9BURK</name>
<dbReference type="PANTHER" id="PTHR13932:SF6">
    <property type="entry name" value="OXYGEN-INDEPENDENT COPROPORPHYRINOGEN III OXIDASE"/>
    <property type="match status" value="1"/>
</dbReference>
<comment type="similarity">
    <text evidence="3 15">Belongs to the anaerobic coproporphyrinogen-III oxidase family.</text>
</comment>
<evidence type="ECO:0000313" key="18">
    <source>
        <dbReference type="Proteomes" id="UP000494116"/>
    </source>
</evidence>
<evidence type="ECO:0000256" key="11">
    <source>
        <dbReference type="ARBA" id="ARBA00023014"/>
    </source>
</evidence>